<dbReference type="PATRIC" id="fig|48936.3.peg.2645"/>
<evidence type="ECO:0000313" key="4">
    <source>
        <dbReference type="Proteomes" id="UP000031338"/>
    </source>
</evidence>
<dbReference type="SMART" id="SM00754">
    <property type="entry name" value="CHRD"/>
    <property type="match status" value="1"/>
</dbReference>
<dbReference type="AlphaFoldDB" id="A0A0B8ZH98"/>
<gene>
    <name evidence="3" type="ORF">NJ75_02637</name>
</gene>
<keyword evidence="1" id="KW-0732">Signal</keyword>
<dbReference type="STRING" id="48936.NJ75_02637"/>
<name>A0A0B8ZH98_9SPHN</name>
<feature type="chain" id="PRO_5002127567" evidence="1">
    <location>
        <begin position="26"/>
        <end position="143"/>
    </location>
</feature>
<dbReference type="RefSeq" id="WP_052242465.1">
    <property type="nucleotide sequence ID" value="NZ_JRVC01000012.1"/>
</dbReference>
<evidence type="ECO:0000256" key="1">
    <source>
        <dbReference type="SAM" id="SignalP"/>
    </source>
</evidence>
<feature type="domain" description="CHRD" evidence="2">
    <location>
        <begin position="28"/>
        <end position="142"/>
    </location>
</feature>
<feature type="signal peptide" evidence="1">
    <location>
        <begin position="1"/>
        <end position="25"/>
    </location>
</feature>
<accession>A0A0B8ZH98</accession>
<dbReference type="EMBL" id="JRVC01000012">
    <property type="protein sequence ID" value="KHS45618.1"/>
    <property type="molecule type" value="Genomic_DNA"/>
</dbReference>
<evidence type="ECO:0000313" key="3">
    <source>
        <dbReference type="EMBL" id="KHS45618.1"/>
    </source>
</evidence>
<proteinExistence type="predicted"/>
<sequence length="143" mass="14539">MKHANLAAIAGMVALVTGATGPAMAKPVTLVATLGGAAETAGGDPDGIGGFKADGDDETGDFCFTLWVEKTEKPTMAHVHEGSAGSDGKPVATIEVTGKDSDNCIAMEPELLKKIIAAPGGYYVNVHTADFPKGAVRGQLEVK</sequence>
<protein>
    <submittedName>
        <fullName evidence="3">CHRD domain protein</fullName>
    </submittedName>
</protein>
<keyword evidence="4" id="KW-1185">Reference proteome</keyword>
<dbReference type="InterPro" id="IPR010895">
    <property type="entry name" value="CHRD"/>
</dbReference>
<reference evidence="3 4" key="1">
    <citation type="submission" date="2014-10" db="EMBL/GenBank/DDBJ databases">
        <title>Draft genome sequence of Novosphingobium subterraneum DSM 12447.</title>
        <authorList>
            <person name="Gan H.M."/>
            <person name="Gan H.Y."/>
            <person name="Savka M.A."/>
        </authorList>
    </citation>
    <scope>NUCLEOTIDE SEQUENCE [LARGE SCALE GENOMIC DNA]</scope>
    <source>
        <strain evidence="3 4">DSM 12447</strain>
    </source>
</reference>
<evidence type="ECO:0000259" key="2">
    <source>
        <dbReference type="SMART" id="SM00754"/>
    </source>
</evidence>
<dbReference type="Proteomes" id="UP000031338">
    <property type="component" value="Unassembled WGS sequence"/>
</dbReference>
<organism evidence="3 4">
    <name type="scientific">Novosphingobium subterraneum</name>
    <dbReference type="NCBI Taxonomy" id="48936"/>
    <lineage>
        <taxon>Bacteria</taxon>
        <taxon>Pseudomonadati</taxon>
        <taxon>Pseudomonadota</taxon>
        <taxon>Alphaproteobacteria</taxon>
        <taxon>Sphingomonadales</taxon>
        <taxon>Sphingomonadaceae</taxon>
        <taxon>Novosphingobium</taxon>
    </lineage>
</organism>
<dbReference type="Pfam" id="PF07452">
    <property type="entry name" value="CHRD"/>
    <property type="match status" value="1"/>
</dbReference>
<comment type="caution">
    <text evidence="3">The sequence shown here is derived from an EMBL/GenBank/DDBJ whole genome shotgun (WGS) entry which is preliminary data.</text>
</comment>